<evidence type="ECO:0000256" key="2">
    <source>
        <dbReference type="SAM" id="MobiDB-lite"/>
    </source>
</evidence>
<dbReference type="Proteomes" id="UP000823960">
    <property type="component" value="Unassembled WGS sequence"/>
</dbReference>
<comment type="similarity">
    <text evidence="1">Belongs to the bacterial solute-binding protein 8 family.</text>
</comment>
<protein>
    <submittedName>
        <fullName evidence="5">ABC transporter substrate-binding protein</fullName>
    </submittedName>
</protein>
<comment type="caution">
    <text evidence="5">The sequence shown here is derived from an EMBL/GenBank/DDBJ whole genome shotgun (WGS) entry which is preliminary data.</text>
</comment>
<evidence type="ECO:0000313" key="6">
    <source>
        <dbReference type="Proteomes" id="UP000823960"/>
    </source>
</evidence>
<proteinExistence type="inferred from homology"/>
<evidence type="ECO:0000313" key="5">
    <source>
        <dbReference type="EMBL" id="HIV10661.1"/>
    </source>
</evidence>
<dbReference type="InterPro" id="IPR050902">
    <property type="entry name" value="ABC_Transporter_SBP"/>
</dbReference>
<dbReference type="EMBL" id="DVOL01000041">
    <property type="protein sequence ID" value="HIV10661.1"/>
    <property type="molecule type" value="Genomic_DNA"/>
</dbReference>
<sequence length="311" mass="32966">MKSNNLTLRAALLLFLSLAVLLLSSCGDNAAVKDSPSGDNPASGTESRTEPVSTPLSLISTAADITEIIDGLGRSGELVLCDIYSMGIGSVSDEVCTMDYLSPDIEAIAALEPDFVFVSSSSTDGTTDPYSALRGLGLEVIYIETARSIEDIKSNINTVAEAIGETEKASELNASIDQAVQDAKDRASGKEPVSVYFEISAAPWLYSFGQGTYLDEIITLCGGVNIYSDSDGWLSNTEESVLLANPSVIITNVSYEGYDYTEILSRPGWEVVDAVKSSRVYSVDTNASSRGSQNIVKAINEISTILCGDAD</sequence>
<feature type="region of interest" description="Disordered" evidence="2">
    <location>
        <begin position="33"/>
        <end position="53"/>
    </location>
</feature>
<accession>A0A9D1T411</accession>
<dbReference type="PANTHER" id="PTHR30535">
    <property type="entry name" value="VITAMIN B12-BINDING PROTEIN"/>
    <property type="match status" value="1"/>
</dbReference>
<dbReference type="AlphaFoldDB" id="A0A9D1T411"/>
<dbReference type="PROSITE" id="PS50983">
    <property type="entry name" value="FE_B12_PBP"/>
    <property type="match status" value="1"/>
</dbReference>
<feature type="signal peptide" evidence="3">
    <location>
        <begin position="1"/>
        <end position="30"/>
    </location>
</feature>
<dbReference type="InterPro" id="IPR002491">
    <property type="entry name" value="ABC_transptr_periplasmic_BD"/>
</dbReference>
<dbReference type="SUPFAM" id="SSF53807">
    <property type="entry name" value="Helical backbone' metal receptor"/>
    <property type="match status" value="1"/>
</dbReference>
<reference evidence="5" key="1">
    <citation type="submission" date="2020-10" db="EMBL/GenBank/DDBJ databases">
        <authorList>
            <person name="Gilroy R."/>
        </authorList>
    </citation>
    <scope>NUCLEOTIDE SEQUENCE</scope>
    <source>
        <strain evidence="5">1370</strain>
    </source>
</reference>
<dbReference type="Gene3D" id="3.40.50.1980">
    <property type="entry name" value="Nitrogenase molybdenum iron protein domain"/>
    <property type="match status" value="2"/>
</dbReference>
<evidence type="ECO:0000256" key="3">
    <source>
        <dbReference type="SAM" id="SignalP"/>
    </source>
</evidence>
<evidence type="ECO:0000259" key="4">
    <source>
        <dbReference type="PROSITE" id="PS50983"/>
    </source>
</evidence>
<keyword evidence="3" id="KW-0732">Signal</keyword>
<feature type="domain" description="Fe/B12 periplasmic-binding" evidence="4">
    <location>
        <begin position="57"/>
        <end position="310"/>
    </location>
</feature>
<feature type="chain" id="PRO_5039512334" evidence="3">
    <location>
        <begin position="31"/>
        <end position="311"/>
    </location>
</feature>
<dbReference type="GO" id="GO:0071281">
    <property type="term" value="P:cellular response to iron ion"/>
    <property type="evidence" value="ECO:0007669"/>
    <property type="project" value="TreeGrafter"/>
</dbReference>
<dbReference type="Pfam" id="PF01497">
    <property type="entry name" value="Peripla_BP_2"/>
    <property type="match status" value="1"/>
</dbReference>
<dbReference type="PROSITE" id="PS51257">
    <property type="entry name" value="PROKAR_LIPOPROTEIN"/>
    <property type="match status" value="1"/>
</dbReference>
<gene>
    <name evidence="5" type="ORF">IAD28_03065</name>
</gene>
<organism evidence="5 6">
    <name type="scientific">Candidatus Faeciplasma avium</name>
    <dbReference type="NCBI Taxonomy" id="2840798"/>
    <lineage>
        <taxon>Bacteria</taxon>
        <taxon>Bacillati</taxon>
        <taxon>Bacillota</taxon>
        <taxon>Clostridia</taxon>
        <taxon>Eubacteriales</taxon>
        <taxon>Oscillospiraceae</taxon>
        <taxon>Oscillospiraceae incertae sedis</taxon>
        <taxon>Candidatus Faeciplasma</taxon>
    </lineage>
</organism>
<reference evidence="5" key="2">
    <citation type="journal article" date="2021" name="PeerJ">
        <title>Extensive microbial diversity within the chicken gut microbiome revealed by metagenomics and culture.</title>
        <authorList>
            <person name="Gilroy R."/>
            <person name="Ravi A."/>
            <person name="Getino M."/>
            <person name="Pursley I."/>
            <person name="Horton D.L."/>
            <person name="Alikhan N.F."/>
            <person name="Baker D."/>
            <person name="Gharbi K."/>
            <person name="Hall N."/>
            <person name="Watson M."/>
            <person name="Adriaenssens E.M."/>
            <person name="Foster-Nyarko E."/>
            <person name="Jarju S."/>
            <person name="Secka A."/>
            <person name="Antonio M."/>
            <person name="Oren A."/>
            <person name="Chaudhuri R.R."/>
            <person name="La Ragione R."/>
            <person name="Hildebrand F."/>
            <person name="Pallen M.J."/>
        </authorList>
    </citation>
    <scope>NUCLEOTIDE SEQUENCE</scope>
    <source>
        <strain evidence="5">1370</strain>
    </source>
</reference>
<evidence type="ECO:0000256" key="1">
    <source>
        <dbReference type="ARBA" id="ARBA00008814"/>
    </source>
</evidence>
<name>A0A9D1T411_9FIRM</name>
<dbReference type="PANTHER" id="PTHR30535:SF34">
    <property type="entry name" value="MOLYBDATE-BINDING PROTEIN MOLA"/>
    <property type="match status" value="1"/>
</dbReference>
<feature type="compositionally biased region" description="Polar residues" evidence="2">
    <location>
        <begin position="37"/>
        <end position="53"/>
    </location>
</feature>